<dbReference type="SMART" id="SM00032">
    <property type="entry name" value="CCP"/>
    <property type="match status" value="2"/>
</dbReference>
<dbReference type="InterPro" id="IPR001304">
    <property type="entry name" value="C-type_lectin-like"/>
</dbReference>
<evidence type="ECO:0000256" key="22">
    <source>
        <dbReference type="ARBA" id="ARBA00045695"/>
    </source>
</evidence>
<evidence type="ECO:0000259" key="29">
    <source>
        <dbReference type="PROSITE" id="PS50923"/>
    </source>
</evidence>
<evidence type="ECO:0000256" key="11">
    <source>
        <dbReference type="ARBA" id="ARBA00022837"/>
    </source>
</evidence>
<dbReference type="AlphaFoldDB" id="A0A3Q1AR73"/>
<evidence type="ECO:0000256" key="19">
    <source>
        <dbReference type="ARBA" id="ARBA00041401"/>
    </source>
</evidence>
<evidence type="ECO:0000256" key="15">
    <source>
        <dbReference type="ARBA" id="ARBA00023157"/>
    </source>
</evidence>
<dbReference type="Gene3D" id="3.10.100.10">
    <property type="entry name" value="Mannose-Binding Protein A, subunit A"/>
    <property type="match status" value="1"/>
</dbReference>
<dbReference type="PROSITE" id="PS50026">
    <property type="entry name" value="EGF_3"/>
    <property type="match status" value="1"/>
</dbReference>
<keyword evidence="5 24" id="KW-0768">Sushi</keyword>
<evidence type="ECO:0000256" key="16">
    <source>
        <dbReference type="ARBA" id="ARBA00023180"/>
    </source>
</evidence>
<dbReference type="PROSITE" id="PS50923">
    <property type="entry name" value="SUSHI"/>
    <property type="match status" value="2"/>
</dbReference>
<dbReference type="InterPro" id="IPR050350">
    <property type="entry name" value="Compl-Cell_Adhes-Reg"/>
</dbReference>
<evidence type="ECO:0000256" key="9">
    <source>
        <dbReference type="ARBA" id="ARBA00022734"/>
    </source>
</evidence>
<dbReference type="PANTHER" id="PTHR19325">
    <property type="entry name" value="COMPLEMENT COMPONENT-RELATED SUSHI DOMAIN-CONTAINING"/>
    <property type="match status" value="1"/>
</dbReference>
<keyword evidence="3" id="KW-1003">Cell membrane</keyword>
<dbReference type="Pfam" id="PF00084">
    <property type="entry name" value="Sushi"/>
    <property type="match status" value="2"/>
</dbReference>
<evidence type="ECO:0000256" key="26">
    <source>
        <dbReference type="SAM" id="SignalP"/>
    </source>
</evidence>
<protein>
    <recommendedName>
        <fullName evidence="18">E-selectin</fullName>
    </recommendedName>
    <alternativeName>
        <fullName evidence="19">CD62 antigen-like family member E</fullName>
    </alternativeName>
    <alternativeName>
        <fullName evidence="20">Endothelial leukocyte adhesion molecule 1</fullName>
    </alternativeName>
    <alternativeName>
        <fullName evidence="21">Leukocyte-endothelial cell adhesion molecule 2</fullName>
    </alternativeName>
</protein>
<keyword evidence="15 23" id="KW-1015">Disulfide bond</keyword>
<evidence type="ECO:0000256" key="7">
    <source>
        <dbReference type="ARBA" id="ARBA00022723"/>
    </source>
</evidence>
<dbReference type="Ensembl" id="ENSAOCT00000008821.2">
    <property type="protein sequence ID" value="ENSAOCP00000003995.2"/>
    <property type="gene ID" value="ENSAOCG00000007383.2"/>
</dbReference>
<sequence>MKWTLILLLGISLAETTLGWTYSYSETTMNWTMARQWCQTSFTDMVVIQSQEENDYLVSQLPNRSRSPYYWIGITKAHKNEAWTWIGNNSTWIGEHSWAANEPNNNHSTEFCVEIYVNRSPNRGKWNDEKCANPKYAVCYRAQCSSTSCERGRCQETINNTTCLCEPGFKGDRCETAEQCPVLNHTNFSGGRMNCSHPIGPHSYNSTCEFRCDEGSQLIGEDRIRCDHSGQWTASIPVCTAVECPPLSRPDNGYLSCSGGNQVFNTTCHFKCQLGHLIIGLSSVTCGVSGVWSGPRPACASYKQALLGVAGCGAFSILSCICFCWMKHRKRKKVSQVRQPEEATSSAVSG</sequence>
<reference evidence="30" key="2">
    <citation type="submission" date="2025-08" db="UniProtKB">
        <authorList>
            <consortium name="Ensembl"/>
        </authorList>
    </citation>
    <scope>IDENTIFICATION</scope>
</reference>
<evidence type="ECO:0000259" key="28">
    <source>
        <dbReference type="PROSITE" id="PS50041"/>
    </source>
</evidence>
<evidence type="ECO:0000259" key="27">
    <source>
        <dbReference type="PROSITE" id="PS50026"/>
    </source>
</evidence>
<evidence type="ECO:0000256" key="14">
    <source>
        <dbReference type="ARBA" id="ARBA00023136"/>
    </source>
</evidence>
<evidence type="ECO:0000256" key="21">
    <source>
        <dbReference type="ARBA" id="ARBA00043124"/>
    </source>
</evidence>
<evidence type="ECO:0000256" key="5">
    <source>
        <dbReference type="ARBA" id="ARBA00022659"/>
    </source>
</evidence>
<keyword evidence="14 25" id="KW-0472">Membrane</keyword>
<comment type="subcellular location">
    <subcellularLocation>
        <location evidence="1">Cell membrane</location>
        <topology evidence="1">Single-pass type I membrane protein</topology>
    </subcellularLocation>
</comment>
<dbReference type="InterPro" id="IPR016187">
    <property type="entry name" value="CTDL_fold"/>
</dbReference>
<dbReference type="SUPFAM" id="SSF57535">
    <property type="entry name" value="Complement control module/SCR domain"/>
    <property type="match status" value="2"/>
</dbReference>
<dbReference type="InterPro" id="IPR000436">
    <property type="entry name" value="Sushi_SCR_CCP_dom"/>
</dbReference>
<dbReference type="GO" id="GO:0030246">
    <property type="term" value="F:carbohydrate binding"/>
    <property type="evidence" value="ECO:0007669"/>
    <property type="project" value="UniProtKB-KW"/>
</dbReference>
<dbReference type="InterPro" id="IPR000742">
    <property type="entry name" value="EGF"/>
</dbReference>
<feature type="disulfide bond" evidence="23">
    <location>
        <begin position="144"/>
        <end position="154"/>
    </location>
</feature>
<comment type="similarity">
    <text evidence="2">Belongs to the selectin/LECAM family.</text>
</comment>
<dbReference type="Pfam" id="PF00059">
    <property type="entry name" value="Lectin_C"/>
    <property type="match status" value="1"/>
</dbReference>
<evidence type="ECO:0000256" key="24">
    <source>
        <dbReference type="PROSITE-ProRule" id="PRU00302"/>
    </source>
</evidence>
<name>A0A3Q1AR73_AMPOC</name>
<evidence type="ECO:0000256" key="18">
    <source>
        <dbReference type="ARBA" id="ARBA00040812"/>
    </source>
</evidence>
<dbReference type="SUPFAM" id="SSF56436">
    <property type="entry name" value="C-type lectin-like"/>
    <property type="match status" value="1"/>
</dbReference>
<dbReference type="FunFam" id="2.10.70.10:FF:000001">
    <property type="entry name" value="Selectin P"/>
    <property type="match status" value="1"/>
</dbReference>
<evidence type="ECO:0000256" key="13">
    <source>
        <dbReference type="ARBA" id="ARBA00022989"/>
    </source>
</evidence>
<keyword evidence="9" id="KW-0430">Lectin</keyword>
<dbReference type="PROSITE" id="PS00022">
    <property type="entry name" value="EGF_1"/>
    <property type="match status" value="1"/>
</dbReference>
<feature type="transmembrane region" description="Helical" evidence="25">
    <location>
        <begin position="305"/>
        <end position="326"/>
    </location>
</feature>
<dbReference type="PANTHER" id="PTHR19325:SF493">
    <property type="entry name" value="E-SELECTIN"/>
    <property type="match status" value="1"/>
</dbReference>
<feature type="signal peptide" evidence="26">
    <location>
        <begin position="1"/>
        <end position="19"/>
    </location>
</feature>
<organism evidence="30 31">
    <name type="scientific">Amphiprion ocellaris</name>
    <name type="common">Clown anemonefish</name>
    <dbReference type="NCBI Taxonomy" id="80972"/>
    <lineage>
        <taxon>Eukaryota</taxon>
        <taxon>Metazoa</taxon>
        <taxon>Chordata</taxon>
        <taxon>Craniata</taxon>
        <taxon>Vertebrata</taxon>
        <taxon>Euteleostomi</taxon>
        <taxon>Actinopterygii</taxon>
        <taxon>Neopterygii</taxon>
        <taxon>Teleostei</taxon>
        <taxon>Neoteleostei</taxon>
        <taxon>Acanthomorphata</taxon>
        <taxon>Ovalentaria</taxon>
        <taxon>Pomacentridae</taxon>
        <taxon>Amphiprion</taxon>
    </lineage>
</organism>
<feature type="domain" description="EGF-like" evidence="27">
    <location>
        <begin position="140"/>
        <end position="175"/>
    </location>
</feature>
<dbReference type="PRINTS" id="PR00343">
    <property type="entry name" value="SELECTIN"/>
</dbReference>
<dbReference type="PROSITE" id="PS00615">
    <property type="entry name" value="C_TYPE_LECTIN_1"/>
    <property type="match status" value="1"/>
</dbReference>
<keyword evidence="13 25" id="KW-1133">Transmembrane helix</keyword>
<accession>A0A3Q1AR73</accession>
<dbReference type="PROSITE" id="PS01186">
    <property type="entry name" value="EGF_2"/>
    <property type="match status" value="1"/>
</dbReference>
<keyword evidence="4 23" id="KW-0245">EGF-like domain</keyword>
<feature type="chain" id="PRO_5043926942" description="E-selectin" evidence="26">
    <location>
        <begin position="20"/>
        <end position="350"/>
    </location>
</feature>
<evidence type="ECO:0000256" key="8">
    <source>
        <dbReference type="ARBA" id="ARBA00022729"/>
    </source>
</evidence>
<dbReference type="SMART" id="SM00034">
    <property type="entry name" value="CLECT"/>
    <property type="match status" value="1"/>
</dbReference>
<dbReference type="InterPro" id="IPR016186">
    <property type="entry name" value="C-type_lectin-like/link_sf"/>
</dbReference>
<evidence type="ECO:0000256" key="25">
    <source>
        <dbReference type="SAM" id="Phobius"/>
    </source>
</evidence>
<evidence type="ECO:0000256" key="4">
    <source>
        <dbReference type="ARBA" id="ARBA00022536"/>
    </source>
</evidence>
<evidence type="ECO:0000256" key="12">
    <source>
        <dbReference type="ARBA" id="ARBA00022889"/>
    </source>
</evidence>
<dbReference type="PROSITE" id="PS50041">
    <property type="entry name" value="C_TYPE_LECTIN_2"/>
    <property type="match status" value="1"/>
</dbReference>
<evidence type="ECO:0000256" key="10">
    <source>
        <dbReference type="ARBA" id="ARBA00022737"/>
    </source>
</evidence>
<keyword evidence="11" id="KW-0106">Calcium</keyword>
<evidence type="ECO:0000256" key="20">
    <source>
        <dbReference type="ARBA" id="ARBA00042113"/>
    </source>
</evidence>
<feature type="domain" description="C-type lectin" evidence="28">
    <location>
        <begin position="17"/>
        <end position="140"/>
    </location>
</feature>
<evidence type="ECO:0000256" key="1">
    <source>
        <dbReference type="ARBA" id="ARBA00004251"/>
    </source>
</evidence>
<dbReference type="InterPro" id="IPR002396">
    <property type="entry name" value="Selectin_superfamily"/>
</dbReference>
<keyword evidence="7" id="KW-0479">Metal-binding</keyword>
<dbReference type="CDD" id="cd00033">
    <property type="entry name" value="CCP"/>
    <property type="match status" value="2"/>
</dbReference>
<dbReference type="Proteomes" id="UP001501940">
    <property type="component" value="Chromosome 2"/>
</dbReference>
<evidence type="ECO:0000256" key="6">
    <source>
        <dbReference type="ARBA" id="ARBA00022692"/>
    </source>
</evidence>
<keyword evidence="6 25" id="KW-0812">Transmembrane</keyword>
<reference evidence="30" key="3">
    <citation type="submission" date="2025-09" db="UniProtKB">
        <authorList>
            <consortium name="Ensembl"/>
        </authorList>
    </citation>
    <scope>IDENTIFICATION</scope>
</reference>
<evidence type="ECO:0000256" key="17">
    <source>
        <dbReference type="ARBA" id="ARBA00038738"/>
    </source>
</evidence>
<evidence type="ECO:0000256" key="3">
    <source>
        <dbReference type="ARBA" id="ARBA00022475"/>
    </source>
</evidence>
<feature type="domain" description="Sushi" evidence="29">
    <location>
        <begin position="242"/>
        <end position="301"/>
    </location>
</feature>
<dbReference type="GO" id="GO:0005886">
    <property type="term" value="C:plasma membrane"/>
    <property type="evidence" value="ECO:0007669"/>
    <property type="project" value="UniProtKB-SubCell"/>
</dbReference>
<comment type="caution">
    <text evidence="23">Lacks conserved residue(s) required for the propagation of feature annotation.</text>
</comment>
<keyword evidence="12" id="KW-0130">Cell adhesion</keyword>
<dbReference type="InterPro" id="IPR018378">
    <property type="entry name" value="C-type_lectin_CS"/>
</dbReference>
<reference evidence="30 31" key="1">
    <citation type="submission" date="2022-01" db="EMBL/GenBank/DDBJ databases">
        <title>A chromosome-scale genome assembly of the false clownfish, Amphiprion ocellaris.</title>
        <authorList>
            <person name="Ryu T."/>
        </authorList>
    </citation>
    <scope>NUCLEOTIDE SEQUENCE [LARGE SCALE GENOMIC DNA]</scope>
</reference>
<evidence type="ECO:0000313" key="30">
    <source>
        <dbReference type="Ensembl" id="ENSAOCP00000003995.2"/>
    </source>
</evidence>
<keyword evidence="16" id="KW-0325">Glycoprotein</keyword>
<feature type="domain" description="Sushi" evidence="29">
    <location>
        <begin position="178"/>
        <end position="241"/>
    </location>
</feature>
<comment type="function">
    <text evidence="22">Cell-surface glycoprotein having a role in immunoadhesion. Mediates in the adhesion of blood neutrophils in cytokine-activated endothelium through interaction with SELPLG/PSGL1. May have a role in capillary morphogenesis.</text>
</comment>
<feature type="disulfide bond" evidence="24">
    <location>
        <begin position="212"/>
        <end position="239"/>
    </location>
</feature>
<dbReference type="GO" id="GO:0007155">
    <property type="term" value="P:cell adhesion"/>
    <property type="evidence" value="ECO:0007669"/>
    <property type="project" value="UniProtKB-KW"/>
</dbReference>
<keyword evidence="10" id="KW-0677">Repeat</keyword>
<dbReference type="GeneTree" id="ENSGT00940000164633"/>
<dbReference type="Gene3D" id="2.10.70.10">
    <property type="entry name" value="Complement Module, domain 1"/>
    <property type="match status" value="2"/>
</dbReference>
<keyword evidence="8 26" id="KW-0732">Signal</keyword>
<evidence type="ECO:0000256" key="2">
    <source>
        <dbReference type="ARBA" id="ARBA00007360"/>
    </source>
</evidence>
<dbReference type="InterPro" id="IPR035976">
    <property type="entry name" value="Sushi/SCR/CCP_sf"/>
</dbReference>
<evidence type="ECO:0000256" key="23">
    <source>
        <dbReference type="PROSITE-ProRule" id="PRU00076"/>
    </source>
</evidence>
<gene>
    <name evidence="30" type="primary">SELE</name>
</gene>
<comment type="subunit">
    <text evidence="17">Interacts with SELPLG/PSGL1 and PODXL2 through the sialyl Lewis X epitope. SELPLG sulfation appears not to be required for this interaction.</text>
</comment>
<evidence type="ECO:0000313" key="31">
    <source>
        <dbReference type="Proteomes" id="UP001501940"/>
    </source>
</evidence>
<dbReference type="GO" id="GO:0046872">
    <property type="term" value="F:metal ion binding"/>
    <property type="evidence" value="ECO:0007669"/>
    <property type="project" value="UniProtKB-KW"/>
</dbReference>
<feature type="disulfide bond" evidence="24">
    <location>
        <begin position="272"/>
        <end position="299"/>
    </location>
</feature>
<keyword evidence="31" id="KW-1185">Reference proteome</keyword>
<proteinExistence type="inferred from homology"/>
<feature type="disulfide bond" evidence="23">
    <location>
        <begin position="165"/>
        <end position="174"/>
    </location>
</feature>